<reference evidence="3 4" key="1">
    <citation type="journal article" date="2012" name="Eukaryot. Cell">
        <title>Draft genome sequence of Wickerhamomyces ciferrii NRRL Y-1031 F-60-10.</title>
        <authorList>
            <person name="Schneider J."/>
            <person name="Andrea H."/>
            <person name="Blom J."/>
            <person name="Jaenicke S."/>
            <person name="Ruckert C."/>
            <person name="Schorsch C."/>
            <person name="Szczepanowski R."/>
            <person name="Farwick M."/>
            <person name="Goesmann A."/>
            <person name="Puhler A."/>
            <person name="Schaffer S."/>
            <person name="Tauch A."/>
            <person name="Kohler T."/>
            <person name="Brinkrolf K."/>
        </authorList>
    </citation>
    <scope>NUCLEOTIDE SEQUENCE [LARGE SCALE GENOMIC DNA]</scope>
    <source>
        <strain evidence="4">ATCC 14091 / BCRC 22168 / CBS 111 / JCM 3599 / NBRC 0793 / NRRL Y-1031 F-60-10</strain>
    </source>
</reference>
<feature type="chain" id="PRO_5003834447" evidence="2">
    <location>
        <begin position="19"/>
        <end position="420"/>
    </location>
</feature>
<protein>
    <submittedName>
        <fullName evidence="3">Membrane protein</fullName>
    </submittedName>
</protein>
<feature type="signal peptide" evidence="2">
    <location>
        <begin position="1"/>
        <end position="18"/>
    </location>
</feature>
<keyword evidence="1" id="KW-0472">Membrane</keyword>
<feature type="transmembrane region" description="Helical" evidence="1">
    <location>
        <begin position="162"/>
        <end position="181"/>
    </location>
</feature>
<gene>
    <name evidence="3" type="ORF">BN7_2765</name>
</gene>
<proteinExistence type="predicted"/>
<organism evidence="3 4">
    <name type="scientific">Wickerhamomyces ciferrii (strain ATCC 14091 / BCRC 22168 / CBS 111 / JCM 3599 / NBRC 0793 / NRRL Y-1031 F-60-10)</name>
    <name type="common">Yeast</name>
    <name type="synonym">Pichia ciferrii</name>
    <dbReference type="NCBI Taxonomy" id="1206466"/>
    <lineage>
        <taxon>Eukaryota</taxon>
        <taxon>Fungi</taxon>
        <taxon>Dikarya</taxon>
        <taxon>Ascomycota</taxon>
        <taxon>Saccharomycotina</taxon>
        <taxon>Saccharomycetes</taxon>
        <taxon>Phaffomycetales</taxon>
        <taxon>Wickerhamomycetaceae</taxon>
        <taxon>Wickerhamomyces</taxon>
    </lineage>
</organism>
<feature type="transmembrane region" description="Helical" evidence="1">
    <location>
        <begin position="221"/>
        <end position="243"/>
    </location>
</feature>
<keyword evidence="1" id="KW-1133">Transmembrane helix</keyword>
<dbReference type="InParanoid" id="K0KPW5"/>
<feature type="transmembrane region" description="Helical" evidence="1">
    <location>
        <begin position="301"/>
        <end position="319"/>
    </location>
</feature>
<dbReference type="EMBL" id="CAIF01000070">
    <property type="protein sequence ID" value="CCH43218.1"/>
    <property type="molecule type" value="Genomic_DNA"/>
</dbReference>
<evidence type="ECO:0000256" key="1">
    <source>
        <dbReference type="SAM" id="Phobius"/>
    </source>
</evidence>
<accession>K0KPW5</accession>
<name>K0KPW5_WICCF</name>
<dbReference type="HOGENOM" id="CLU_654188_0_0_1"/>
<feature type="transmembrane region" description="Helical" evidence="1">
    <location>
        <begin position="380"/>
        <end position="400"/>
    </location>
</feature>
<dbReference type="Proteomes" id="UP000009328">
    <property type="component" value="Unassembled WGS sequence"/>
</dbReference>
<keyword evidence="2" id="KW-0732">Signal</keyword>
<dbReference type="AlphaFoldDB" id="K0KPW5"/>
<keyword evidence="4" id="KW-1185">Reference proteome</keyword>
<comment type="caution">
    <text evidence="3">The sequence shown here is derived from an EMBL/GenBank/DDBJ whole genome shotgun (WGS) entry which is preliminary data.</text>
</comment>
<feature type="transmembrane region" description="Helical" evidence="1">
    <location>
        <begin position="339"/>
        <end position="360"/>
    </location>
</feature>
<evidence type="ECO:0000313" key="3">
    <source>
        <dbReference type="EMBL" id="CCH43218.1"/>
    </source>
</evidence>
<evidence type="ECO:0000313" key="4">
    <source>
        <dbReference type="Proteomes" id="UP000009328"/>
    </source>
</evidence>
<sequence>MLLQTILTIFHLFSLIQAHSYSINEYTSEICSYTNKSIILDIKPLQPDYRINYLIFHYKDADDSTSNIPQFKEHGYQNPVQCLNNTGELCKDGQGYEIEFQSDKHDVVINSALVPGTNGSMIYNITNPGFYCAYFNTDVYFHGEIEFETSFGGLDVDNYTRLGLNLAFAPFHFILLVLVLLLKYPTKLKWLVGLITLIRVLDIFDLGLIHRYDGDNLLIQAFHLFIKNICGNLILGWIIYNLLLNSIGYGILEDESMISKTTTTINHLTLGFIAIKIFNEMYFDNSLLPFYDLHFSSIRRYLLLIKYIPYVFVYVAIVFEFKSLQKTFQIHDYRIIQSFGIFTAVPIIIVIFNTGLSILIVHKLSPGFYDIYFQDKFVLLFNIIPEFCILVSLSILSYIWRPSKQNNYEPVPIELENMNA</sequence>
<evidence type="ECO:0000256" key="2">
    <source>
        <dbReference type="SAM" id="SignalP"/>
    </source>
</evidence>
<keyword evidence="1" id="KW-0812">Transmembrane</keyword>
<feature type="transmembrane region" description="Helical" evidence="1">
    <location>
        <begin position="188"/>
        <end position="209"/>
    </location>
</feature>
<feature type="transmembrane region" description="Helical" evidence="1">
    <location>
        <begin position="264"/>
        <end position="281"/>
    </location>
</feature>